<dbReference type="Proteomes" id="UP000054047">
    <property type="component" value="Unassembled WGS sequence"/>
</dbReference>
<keyword evidence="3" id="KW-1185">Reference proteome</keyword>
<feature type="region of interest" description="Disordered" evidence="1">
    <location>
        <begin position="1"/>
        <end position="20"/>
    </location>
</feature>
<protein>
    <submittedName>
        <fullName evidence="2">Uncharacterized protein</fullName>
    </submittedName>
</protein>
<accession>A0A0C2H6M0</accession>
<dbReference type="AlphaFoldDB" id="A0A0C2H6M0"/>
<feature type="region of interest" description="Disordered" evidence="1">
    <location>
        <begin position="42"/>
        <end position="67"/>
    </location>
</feature>
<reference evidence="2 3" key="1">
    <citation type="submission" date="2013-12" db="EMBL/GenBank/DDBJ databases">
        <title>Draft genome of the parsitic nematode Ancylostoma duodenale.</title>
        <authorList>
            <person name="Mitreva M."/>
        </authorList>
    </citation>
    <scope>NUCLEOTIDE SEQUENCE [LARGE SCALE GENOMIC DNA]</scope>
    <source>
        <strain evidence="2 3">Zhejiang</strain>
    </source>
</reference>
<organism evidence="2 3">
    <name type="scientific">Ancylostoma duodenale</name>
    <dbReference type="NCBI Taxonomy" id="51022"/>
    <lineage>
        <taxon>Eukaryota</taxon>
        <taxon>Metazoa</taxon>
        <taxon>Ecdysozoa</taxon>
        <taxon>Nematoda</taxon>
        <taxon>Chromadorea</taxon>
        <taxon>Rhabditida</taxon>
        <taxon>Rhabditina</taxon>
        <taxon>Rhabditomorpha</taxon>
        <taxon>Strongyloidea</taxon>
        <taxon>Ancylostomatidae</taxon>
        <taxon>Ancylostomatinae</taxon>
        <taxon>Ancylostoma</taxon>
    </lineage>
</organism>
<evidence type="ECO:0000256" key="1">
    <source>
        <dbReference type="SAM" id="MobiDB-lite"/>
    </source>
</evidence>
<sequence length="67" mass="7008">MPKMRAPFSPRASSPSSITSPAIIGARTSASILLYGAKAAQHSQSQPVAGCELVKQKRKKTKGETPA</sequence>
<name>A0A0C2H6M0_9BILA</name>
<gene>
    <name evidence="2" type="ORF">ANCDUO_00139</name>
</gene>
<dbReference type="EMBL" id="KN726144">
    <property type="protein sequence ID" value="KIH69515.1"/>
    <property type="molecule type" value="Genomic_DNA"/>
</dbReference>
<proteinExistence type="predicted"/>
<evidence type="ECO:0000313" key="3">
    <source>
        <dbReference type="Proteomes" id="UP000054047"/>
    </source>
</evidence>
<evidence type="ECO:0000313" key="2">
    <source>
        <dbReference type="EMBL" id="KIH69515.1"/>
    </source>
</evidence>